<protein>
    <submittedName>
        <fullName evidence="2">GTP-binding protein</fullName>
    </submittedName>
</protein>
<dbReference type="SUPFAM" id="SSF52540">
    <property type="entry name" value="P-loop containing nucleoside triphosphate hydrolases"/>
    <property type="match status" value="1"/>
</dbReference>
<dbReference type="AlphaFoldDB" id="A0A7K4HSK7"/>
<proteinExistence type="predicted"/>
<evidence type="ECO:0000313" key="3">
    <source>
        <dbReference type="Proteomes" id="UP000570823"/>
    </source>
</evidence>
<dbReference type="InterPro" id="IPR006073">
    <property type="entry name" value="GTP-bd"/>
</dbReference>
<feature type="domain" description="G" evidence="1">
    <location>
        <begin position="8"/>
        <end position="116"/>
    </location>
</feature>
<organism evidence="2 3">
    <name type="scientific">Methanofollis tationis</name>
    <dbReference type="NCBI Taxonomy" id="81417"/>
    <lineage>
        <taxon>Archaea</taxon>
        <taxon>Methanobacteriati</taxon>
        <taxon>Methanobacteriota</taxon>
        <taxon>Stenosarchaea group</taxon>
        <taxon>Methanomicrobia</taxon>
        <taxon>Methanomicrobiales</taxon>
        <taxon>Methanomicrobiaceae</taxon>
        <taxon>Methanofollis</taxon>
    </lineage>
</organism>
<accession>A0A7K4HSK7</accession>
<dbReference type="OrthoDB" id="49590at2157"/>
<sequence length="160" mass="17155">MGEGKLKLCVFGTFNAGKSSFVQALDPHTRHIEANCPGGTTTVALDFGRVKIGEQMVYLFGTPGQERYEFVRHILARGMDGAIIIVDSTAAPDDMTRKLLAWLKDQSVPVALMLNKCDLPGSSPSRFAHEIGDAAVHLISAKNGENVHEALSSFVGTIVG</sequence>
<comment type="caution">
    <text evidence="2">The sequence shown here is derived from an EMBL/GenBank/DDBJ whole genome shotgun (WGS) entry which is preliminary data.</text>
</comment>
<dbReference type="InterPro" id="IPR005225">
    <property type="entry name" value="Small_GTP-bd"/>
</dbReference>
<dbReference type="PANTHER" id="PTHR42708:SF1">
    <property type="entry name" value="GLIDING MOTILITY PROTEIN MGLA"/>
    <property type="match status" value="1"/>
</dbReference>
<evidence type="ECO:0000259" key="1">
    <source>
        <dbReference type="Pfam" id="PF01926"/>
    </source>
</evidence>
<dbReference type="CDD" id="cd00882">
    <property type="entry name" value="Ras_like_GTPase"/>
    <property type="match status" value="1"/>
</dbReference>
<dbReference type="Pfam" id="PF01926">
    <property type="entry name" value="MMR_HSR1"/>
    <property type="match status" value="1"/>
</dbReference>
<dbReference type="PANTHER" id="PTHR42708">
    <property type="entry name" value="ATP/GTP-BINDING PROTEIN-RELATED"/>
    <property type="match status" value="1"/>
</dbReference>
<dbReference type="InterPro" id="IPR052705">
    <property type="entry name" value="Gliding_Motility_GTPase"/>
</dbReference>
<dbReference type="RefSeq" id="WP_176789466.1">
    <property type="nucleotide sequence ID" value="NZ_JABXWR010000001.1"/>
</dbReference>
<dbReference type="EMBL" id="JABXWR010000001">
    <property type="protein sequence ID" value="NVO67858.1"/>
    <property type="molecule type" value="Genomic_DNA"/>
</dbReference>
<evidence type="ECO:0000313" key="2">
    <source>
        <dbReference type="EMBL" id="NVO67858.1"/>
    </source>
</evidence>
<dbReference type="NCBIfam" id="TIGR00231">
    <property type="entry name" value="small_GTP"/>
    <property type="match status" value="1"/>
</dbReference>
<dbReference type="PRINTS" id="PR00449">
    <property type="entry name" value="RASTRNSFRMNG"/>
</dbReference>
<dbReference type="Gene3D" id="3.40.50.300">
    <property type="entry name" value="P-loop containing nucleotide triphosphate hydrolases"/>
    <property type="match status" value="1"/>
</dbReference>
<dbReference type="Proteomes" id="UP000570823">
    <property type="component" value="Unassembled WGS sequence"/>
</dbReference>
<name>A0A7K4HSK7_9EURY</name>
<keyword evidence="3" id="KW-1185">Reference proteome</keyword>
<gene>
    <name evidence="2" type="ORF">HWN36_11215</name>
</gene>
<dbReference type="InterPro" id="IPR027417">
    <property type="entry name" value="P-loop_NTPase"/>
</dbReference>
<dbReference type="GO" id="GO:0005525">
    <property type="term" value="F:GTP binding"/>
    <property type="evidence" value="ECO:0007669"/>
    <property type="project" value="InterPro"/>
</dbReference>
<reference evidence="2 3" key="1">
    <citation type="submission" date="2020-06" db="EMBL/GenBank/DDBJ databases">
        <title>Methanofollis fontis sp. nov., a methanogen isolated from marine sediments near a cold seep at Four-Way Closure Ridge offshore southwestern Taiwan.</title>
        <authorList>
            <person name="Chen S.-C."/>
            <person name="Teng N.-H."/>
            <person name="Lin Y.-S."/>
            <person name="Lai M.-C."/>
            <person name="Chen H.-H."/>
            <person name="Wang C.-C."/>
        </authorList>
    </citation>
    <scope>NUCLEOTIDE SEQUENCE [LARGE SCALE GENOMIC DNA]</scope>
    <source>
        <strain evidence="2 3">DSM 2702</strain>
    </source>
</reference>